<dbReference type="EMBL" id="KZ821240">
    <property type="protein sequence ID" value="PYH44012.1"/>
    <property type="molecule type" value="Genomic_DNA"/>
</dbReference>
<reference evidence="2 3" key="1">
    <citation type="submission" date="2016-12" db="EMBL/GenBank/DDBJ databases">
        <title>The genomes of Aspergillus section Nigri reveals drivers in fungal speciation.</title>
        <authorList>
            <consortium name="DOE Joint Genome Institute"/>
            <person name="Vesth T.C."/>
            <person name="Nybo J."/>
            <person name="Theobald S."/>
            <person name="Brandl J."/>
            <person name="Frisvad J.C."/>
            <person name="Nielsen K.F."/>
            <person name="Lyhne E.K."/>
            <person name="Kogle M.E."/>
            <person name="Kuo A."/>
            <person name="Riley R."/>
            <person name="Clum A."/>
            <person name="Nolan M."/>
            <person name="Lipzen A."/>
            <person name="Salamov A."/>
            <person name="Henrissat B."/>
            <person name="Wiebenga A."/>
            <person name="De Vries R.P."/>
            <person name="Grigoriev I.V."/>
            <person name="Mortensen U.H."/>
            <person name="Andersen M.R."/>
            <person name="Baker S.E."/>
        </authorList>
    </citation>
    <scope>NUCLEOTIDE SEQUENCE [LARGE SCALE GENOMIC DNA]</scope>
    <source>
        <strain evidence="2 3">JOP 1030-1</strain>
    </source>
</reference>
<sequence>MQNSKNWLRNGRQALIRARGFLAKRVRKRDKKNEARGQATRRKGRGGRERDKDKNIQEQQQQQPAVGWPATKALPKTVTFLTCQLPVVTGNNQQYAYVICLSDLLCLFPSLGSSDITQRVFPPALHSSSMQIFDAPSIYDPILHGHLSLHNNAISSLNYINAFLLLAGAYRGWDMYLWETRRATRNRPLQDAKPRDHPGRYTPPFRWGSRCSRSQGLENRREHLWFVATKRKCS</sequence>
<protein>
    <submittedName>
        <fullName evidence="2">Uncharacterized protein</fullName>
    </submittedName>
</protein>
<feature type="region of interest" description="Disordered" evidence="1">
    <location>
        <begin position="25"/>
        <end position="68"/>
    </location>
</feature>
<evidence type="ECO:0000256" key="1">
    <source>
        <dbReference type="SAM" id="MobiDB-lite"/>
    </source>
</evidence>
<organism evidence="2 3">
    <name type="scientific">Aspergillus saccharolyticus JOP 1030-1</name>
    <dbReference type="NCBI Taxonomy" id="1450539"/>
    <lineage>
        <taxon>Eukaryota</taxon>
        <taxon>Fungi</taxon>
        <taxon>Dikarya</taxon>
        <taxon>Ascomycota</taxon>
        <taxon>Pezizomycotina</taxon>
        <taxon>Eurotiomycetes</taxon>
        <taxon>Eurotiomycetidae</taxon>
        <taxon>Eurotiales</taxon>
        <taxon>Aspergillaceae</taxon>
        <taxon>Aspergillus</taxon>
        <taxon>Aspergillus subgen. Circumdati</taxon>
    </lineage>
</organism>
<evidence type="ECO:0000313" key="3">
    <source>
        <dbReference type="Proteomes" id="UP000248349"/>
    </source>
</evidence>
<proteinExistence type="predicted"/>
<dbReference type="RefSeq" id="XP_025429994.1">
    <property type="nucleotide sequence ID" value="XM_025578628.1"/>
</dbReference>
<dbReference type="GeneID" id="37079857"/>
<dbReference type="AlphaFoldDB" id="A0A319AAP5"/>
<gene>
    <name evidence="2" type="ORF">BP01DRAFT_402015</name>
</gene>
<name>A0A319AAP5_9EURO</name>
<accession>A0A319AAP5</accession>
<evidence type="ECO:0000313" key="2">
    <source>
        <dbReference type="EMBL" id="PYH44012.1"/>
    </source>
</evidence>
<dbReference type="Proteomes" id="UP000248349">
    <property type="component" value="Unassembled WGS sequence"/>
</dbReference>
<keyword evidence="3" id="KW-1185">Reference proteome</keyword>
<feature type="compositionally biased region" description="Basic and acidic residues" evidence="1">
    <location>
        <begin position="46"/>
        <end position="56"/>
    </location>
</feature>